<comment type="caution">
    <text evidence="1">The sequence shown here is derived from an EMBL/GenBank/DDBJ whole genome shotgun (WGS) entry which is preliminary data.</text>
</comment>
<dbReference type="Pfam" id="PF05991">
    <property type="entry name" value="NYN_YacP"/>
    <property type="match status" value="1"/>
</dbReference>
<accession>A0A7V2ZKS5</accession>
<name>A0A7V2ZKS5_9BACT</name>
<dbReference type="InterPro" id="IPR010298">
    <property type="entry name" value="YacP-like"/>
</dbReference>
<evidence type="ECO:0000313" key="1">
    <source>
        <dbReference type="EMBL" id="HFI91784.1"/>
    </source>
</evidence>
<sequence>MIHYIIDGNNLIGKIVSLKNLPDKQIAREKLALMLERFFAGKKLKVSLHFDGYENEPIRISGIKIKYSLNRSADEMIKEEIEKIKNQKSVFVVSSDLEILSYAKVCGCNVLKSEEFYHQMLIQDNKNKEDEKPSDFDTDEFKKLFGIE</sequence>
<dbReference type="EMBL" id="DSUJ01000008">
    <property type="protein sequence ID" value="HFI91784.1"/>
    <property type="molecule type" value="Genomic_DNA"/>
</dbReference>
<organism evidence="1">
    <name type="scientific">Ignavibacterium album</name>
    <dbReference type="NCBI Taxonomy" id="591197"/>
    <lineage>
        <taxon>Bacteria</taxon>
        <taxon>Pseudomonadati</taxon>
        <taxon>Ignavibacteriota</taxon>
        <taxon>Ignavibacteria</taxon>
        <taxon>Ignavibacteriales</taxon>
        <taxon>Ignavibacteriaceae</taxon>
        <taxon>Ignavibacterium</taxon>
    </lineage>
</organism>
<gene>
    <name evidence="1" type="ORF">ENS31_09705</name>
</gene>
<evidence type="ECO:0008006" key="2">
    <source>
        <dbReference type="Google" id="ProtNLM"/>
    </source>
</evidence>
<dbReference type="AlphaFoldDB" id="A0A7V2ZKS5"/>
<protein>
    <recommendedName>
        <fullName evidence="2">RNA-binding protein</fullName>
    </recommendedName>
</protein>
<proteinExistence type="predicted"/>
<reference evidence="1" key="1">
    <citation type="journal article" date="2020" name="mSystems">
        <title>Genome- and Community-Level Interaction Insights into Carbon Utilization and Element Cycling Functions of Hydrothermarchaeota in Hydrothermal Sediment.</title>
        <authorList>
            <person name="Zhou Z."/>
            <person name="Liu Y."/>
            <person name="Xu W."/>
            <person name="Pan J."/>
            <person name="Luo Z.H."/>
            <person name="Li M."/>
        </authorList>
    </citation>
    <scope>NUCLEOTIDE SEQUENCE [LARGE SCALE GENOMIC DNA]</scope>
    <source>
        <strain evidence="1">SpSt-479</strain>
    </source>
</reference>
<dbReference type="PANTHER" id="PTHR34547:SF1">
    <property type="entry name" value="YACP-LIKE NYN DOMAIN PROTEIN"/>
    <property type="match status" value="1"/>
</dbReference>
<dbReference type="PANTHER" id="PTHR34547">
    <property type="entry name" value="YACP-LIKE NYN DOMAIN PROTEIN"/>
    <property type="match status" value="1"/>
</dbReference>